<feature type="compositionally biased region" description="Polar residues" evidence="1">
    <location>
        <begin position="123"/>
        <end position="133"/>
    </location>
</feature>
<dbReference type="EMBL" id="OD002047">
    <property type="protein sequence ID" value="CAD7404036.1"/>
    <property type="molecule type" value="Genomic_DNA"/>
</dbReference>
<feature type="region of interest" description="Disordered" evidence="1">
    <location>
        <begin position="123"/>
        <end position="148"/>
    </location>
</feature>
<proteinExistence type="predicted"/>
<evidence type="ECO:0000256" key="1">
    <source>
        <dbReference type="SAM" id="MobiDB-lite"/>
    </source>
</evidence>
<evidence type="ECO:0000313" key="2">
    <source>
        <dbReference type="EMBL" id="CAD7404036.1"/>
    </source>
</evidence>
<protein>
    <submittedName>
        <fullName evidence="2">Uncharacterized protein</fullName>
    </submittedName>
</protein>
<dbReference type="AlphaFoldDB" id="A0A7R9H0Y7"/>
<gene>
    <name evidence="2" type="ORF">TPSB3V08_LOCUS4311</name>
</gene>
<organism evidence="2">
    <name type="scientific">Timema poppense</name>
    <name type="common">Walking stick</name>
    <dbReference type="NCBI Taxonomy" id="170557"/>
    <lineage>
        <taxon>Eukaryota</taxon>
        <taxon>Metazoa</taxon>
        <taxon>Ecdysozoa</taxon>
        <taxon>Arthropoda</taxon>
        <taxon>Hexapoda</taxon>
        <taxon>Insecta</taxon>
        <taxon>Pterygota</taxon>
        <taxon>Neoptera</taxon>
        <taxon>Polyneoptera</taxon>
        <taxon>Phasmatodea</taxon>
        <taxon>Timematodea</taxon>
        <taxon>Timematoidea</taxon>
        <taxon>Timematidae</taxon>
        <taxon>Timema</taxon>
    </lineage>
</organism>
<name>A0A7R9H0Y7_TIMPO</name>
<sequence length="148" mass="16702">MSGDIGICLHHRGPKPLVAAVRDPRMFSEELPLHSSRRIHKLISQGFNSRSHNNKHVRDRTLYVCVAIDSLLGIAPYWLCGIDPLLQLDIVNTAVEYSVTHRMVELEEMNPHLREGRVENHLGKTTLSSPNRDSNLDLPVLSSQAQHD</sequence>
<reference evidence="2" key="1">
    <citation type="submission" date="2020-11" db="EMBL/GenBank/DDBJ databases">
        <authorList>
            <person name="Tran Van P."/>
        </authorList>
    </citation>
    <scope>NUCLEOTIDE SEQUENCE</scope>
</reference>
<accession>A0A7R9H0Y7</accession>